<evidence type="ECO:0000313" key="2">
    <source>
        <dbReference type="EMBL" id="CAJ1923524.1"/>
    </source>
</evidence>
<name>A0AAD2CDD4_9STRA</name>
<comment type="caution">
    <text evidence="2">The sequence shown here is derived from an EMBL/GenBank/DDBJ whole genome shotgun (WGS) entry which is preliminary data.</text>
</comment>
<gene>
    <name evidence="2" type="ORF">CYCCA115_LOCUS1035</name>
</gene>
<feature type="chain" id="PRO_5042062723" evidence="1">
    <location>
        <begin position="25"/>
        <end position="155"/>
    </location>
</feature>
<sequence length="155" mass="16806">MSPLHHILLSTLVTIYMCLSAVSAYSVGPNPNPKTSTQGPEISRRSIFFAPIVFATASMGTANNVHALDMDGFMNSELQKDSKPDQGMSADEALCRFGSPSPETGKACVRAGMSPERKGKPVDAFGKIDRGEYVRCKSFWVEGASGKLEKQWNCQ</sequence>
<feature type="signal peptide" evidence="1">
    <location>
        <begin position="1"/>
        <end position="24"/>
    </location>
</feature>
<evidence type="ECO:0000313" key="3">
    <source>
        <dbReference type="Proteomes" id="UP001295423"/>
    </source>
</evidence>
<accession>A0AAD2CDD4</accession>
<dbReference type="Proteomes" id="UP001295423">
    <property type="component" value="Unassembled WGS sequence"/>
</dbReference>
<evidence type="ECO:0000256" key="1">
    <source>
        <dbReference type="SAM" id="SignalP"/>
    </source>
</evidence>
<proteinExistence type="predicted"/>
<keyword evidence="1" id="KW-0732">Signal</keyword>
<reference evidence="2" key="1">
    <citation type="submission" date="2023-08" db="EMBL/GenBank/DDBJ databases">
        <authorList>
            <person name="Audoor S."/>
            <person name="Bilcke G."/>
        </authorList>
    </citation>
    <scope>NUCLEOTIDE SEQUENCE</scope>
</reference>
<keyword evidence="3" id="KW-1185">Reference proteome</keyword>
<dbReference type="AlphaFoldDB" id="A0AAD2CDD4"/>
<protein>
    <submittedName>
        <fullName evidence="2">Uncharacterized protein</fullName>
    </submittedName>
</protein>
<dbReference type="EMBL" id="CAKOGP040000002">
    <property type="protein sequence ID" value="CAJ1923524.1"/>
    <property type="molecule type" value="Genomic_DNA"/>
</dbReference>
<organism evidence="2 3">
    <name type="scientific">Cylindrotheca closterium</name>
    <dbReference type="NCBI Taxonomy" id="2856"/>
    <lineage>
        <taxon>Eukaryota</taxon>
        <taxon>Sar</taxon>
        <taxon>Stramenopiles</taxon>
        <taxon>Ochrophyta</taxon>
        <taxon>Bacillariophyta</taxon>
        <taxon>Bacillariophyceae</taxon>
        <taxon>Bacillariophycidae</taxon>
        <taxon>Bacillariales</taxon>
        <taxon>Bacillariaceae</taxon>
        <taxon>Cylindrotheca</taxon>
    </lineage>
</organism>